<dbReference type="PANTHER" id="PTHR21666:SF270">
    <property type="entry name" value="MUREIN HYDROLASE ACTIVATOR ENVC"/>
    <property type="match status" value="1"/>
</dbReference>
<evidence type="ECO:0000256" key="1">
    <source>
        <dbReference type="SAM" id="SignalP"/>
    </source>
</evidence>
<dbReference type="Gene3D" id="1.10.101.10">
    <property type="entry name" value="PGBD-like superfamily/PGBD"/>
    <property type="match status" value="2"/>
</dbReference>
<gene>
    <name evidence="4" type="ORF">DVA86_27160</name>
</gene>
<proteinExistence type="predicted"/>
<dbReference type="CDD" id="cd12797">
    <property type="entry name" value="M23_peptidase"/>
    <property type="match status" value="1"/>
</dbReference>
<keyword evidence="5" id="KW-1185">Reference proteome</keyword>
<dbReference type="InterPro" id="IPR011055">
    <property type="entry name" value="Dup_hybrid_motif"/>
</dbReference>
<feature type="domain" description="Peptidoglycan binding-like" evidence="2">
    <location>
        <begin position="45"/>
        <end position="96"/>
    </location>
</feature>
<feature type="chain" id="PRO_5016972779" evidence="1">
    <location>
        <begin position="33"/>
        <end position="312"/>
    </location>
</feature>
<organism evidence="4 5">
    <name type="scientific">Streptomyces armeniacus</name>
    <dbReference type="NCBI Taxonomy" id="83291"/>
    <lineage>
        <taxon>Bacteria</taxon>
        <taxon>Bacillati</taxon>
        <taxon>Actinomycetota</taxon>
        <taxon>Actinomycetes</taxon>
        <taxon>Kitasatosporales</taxon>
        <taxon>Streptomycetaceae</taxon>
        <taxon>Streptomyces</taxon>
    </lineage>
</organism>
<dbReference type="EMBL" id="CP031320">
    <property type="protein sequence ID" value="AXK35763.1"/>
    <property type="molecule type" value="Genomic_DNA"/>
</dbReference>
<dbReference type="InterPro" id="IPR002477">
    <property type="entry name" value="Peptidoglycan-bd-like"/>
</dbReference>
<dbReference type="Pfam" id="PF01551">
    <property type="entry name" value="Peptidase_M23"/>
    <property type="match status" value="1"/>
</dbReference>
<dbReference type="InterPro" id="IPR036366">
    <property type="entry name" value="PGBDSf"/>
</dbReference>
<feature type="domain" description="M23ase beta-sheet core" evidence="3">
    <location>
        <begin position="196"/>
        <end position="282"/>
    </location>
</feature>
<feature type="domain" description="Peptidoglycan binding-like" evidence="2">
    <location>
        <begin position="108"/>
        <end position="163"/>
    </location>
</feature>
<feature type="signal peptide" evidence="1">
    <location>
        <begin position="1"/>
        <end position="32"/>
    </location>
</feature>
<evidence type="ECO:0000313" key="5">
    <source>
        <dbReference type="Proteomes" id="UP000254425"/>
    </source>
</evidence>
<dbReference type="Proteomes" id="UP000254425">
    <property type="component" value="Chromosome"/>
</dbReference>
<dbReference type="SUPFAM" id="SSF47090">
    <property type="entry name" value="PGBD-like"/>
    <property type="match status" value="2"/>
</dbReference>
<accession>A0A345XVU7</accession>
<sequence length="312" mass="31515">MTRFGRSRTWAAIATLCAALLISIGLVQPAGAAPNWPVVGTGAAGSNVGSAQHLLRAHGHDIAVDGQFGPATEGAVRAFQESKGYGADGVIGSETWPGLVITVREGDSGDAVSAAQTALNKHGAGLAVDGQFGPGTADAVRSFQSAQGLTADGIVGPNTWQHLIGQGGAGGNYTLPVARDAMSRDHYGAPHHDYPALDLPVGTGTPIYAVTSGVAEQVSNDRCGLGYQLHGDDGATYLYCHFDAHQAGSGTRVDAGTQLGLSGSTGNSTGPHLHFEVNAGGAQRCPQPMMLAVYDGAAPPAPGDLPTGGCIE</sequence>
<reference evidence="4 5" key="1">
    <citation type="submission" date="2018-07" db="EMBL/GenBank/DDBJ databases">
        <title>Draft genome of the type strain Streptomyces armeniacus ATCC 15676.</title>
        <authorList>
            <person name="Labana P."/>
            <person name="Gosse J.T."/>
            <person name="Boddy C.N."/>
        </authorList>
    </citation>
    <scope>NUCLEOTIDE SEQUENCE [LARGE SCALE GENOMIC DNA]</scope>
    <source>
        <strain evidence="4 5">ATCC 15676</strain>
    </source>
</reference>
<protein>
    <submittedName>
        <fullName evidence="4">Peptidoglycan-binding protein</fullName>
    </submittedName>
</protein>
<dbReference type="Gene3D" id="2.70.70.10">
    <property type="entry name" value="Glucose Permease (Domain IIA)"/>
    <property type="match status" value="1"/>
</dbReference>
<dbReference type="AlphaFoldDB" id="A0A345XVU7"/>
<dbReference type="InterPro" id="IPR050570">
    <property type="entry name" value="Cell_wall_metabolism_enzyme"/>
</dbReference>
<dbReference type="PANTHER" id="PTHR21666">
    <property type="entry name" value="PEPTIDASE-RELATED"/>
    <property type="match status" value="1"/>
</dbReference>
<dbReference type="SUPFAM" id="SSF51261">
    <property type="entry name" value="Duplicated hybrid motif"/>
    <property type="match status" value="1"/>
</dbReference>
<dbReference type="GO" id="GO:0004222">
    <property type="term" value="F:metalloendopeptidase activity"/>
    <property type="evidence" value="ECO:0007669"/>
    <property type="project" value="TreeGrafter"/>
</dbReference>
<dbReference type="KEGG" id="sarm:DVA86_27160"/>
<name>A0A345XVU7_9ACTN</name>
<dbReference type="Pfam" id="PF01471">
    <property type="entry name" value="PG_binding_1"/>
    <property type="match status" value="2"/>
</dbReference>
<evidence type="ECO:0000259" key="2">
    <source>
        <dbReference type="Pfam" id="PF01471"/>
    </source>
</evidence>
<evidence type="ECO:0000259" key="3">
    <source>
        <dbReference type="Pfam" id="PF01551"/>
    </source>
</evidence>
<dbReference type="InterPro" id="IPR016047">
    <property type="entry name" value="M23ase_b-sheet_dom"/>
</dbReference>
<keyword evidence="1" id="KW-0732">Signal</keyword>
<dbReference type="RefSeq" id="WP_208882164.1">
    <property type="nucleotide sequence ID" value="NZ_CP031320.1"/>
</dbReference>
<dbReference type="InterPro" id="IPR036365">
    <property type="entry name" value="PGBD-like_sf"/>
</dbReference>
<evidence type="ECO:0000313" key="4">
    <source>
        <dbReference type="EMBL" id="AXK35763.1"/>
    </source>
</evidence>